<protein>
    <submittedName>
        <fullName evidence="4">TetR family transcriptional regulator</fullName>
    </submittedName>
</protein>
<feature type="domain" description="HTH tetR-type" evidence="3">
    <location>
        <begin position="7"/>
        <end position="67"/>
    </location>
</feature>
<proteinExistence type="predicted"/>
<dbReference type="PANTHER" id="PTHR43479:SF7">
    <property type="entry name" value="TETR-FAMILY TRANSCRIPTIONAL REGULATOR"/>
    <property type="match status" value="1"/>
</dbReference>
<dbReference type="InterPro" id="IPR001647">
    <property type="entry name" value="HTH_TetR"/>
</dbReference>
<dbReference type="InterPro" id="IPR039532">
    <property type="entry name" value="TetR_C_Firmicutes"/>
</dbReference>
<dbReference type="AlphaFoldDB" id="A0A402A147"/>
<dbReference type="InterPro" id="IPR050624">
    <property type="entry name" value="HTH-type_Tx_Regulator"/>
</dbReference>
<dbReference type="EMBL" id="BIFR01000001">
    <property type="protein sequence ID" value="GCE12834.1"/>
    <property type="molecule type" value="Genomic_DNA"/>
</dbReference>
<dbReference type="RefSeq" id="WP_126580418.1">
    <property type="nucleotide sequence ID" value="NZ_BIFR01000001.1"/>
</dbReference>
<keyword evidence="5" id="KW-1185">Reference proteome</keyword>
<evidence type="ECO:0000256" key="1">
    <source>
        <dbReference type="ARBA" id="ARBA00023125"/>
    </source>
</evidence>
<keyword evidence="1 2" id="KW-0238">DNA-binding</keyword>
<organism evidence="4 5">
    <name type="scientific">Tengunoibacter tsumagoiensis</name>
    <dbReference type="NCBI Taxonomy" id="2014871"/>
    <lineage>
        <taxon>Bacteria</taxon>
        <taxon>Bacillati</taxon>
        <taxon>Chloroflexota</taxon>
        <taxon>Ktedonobacteria</taxon>
        <taxon>Ktedonobacterales</taxon>
        <taxon>Dictyobacteraceae</taxon>
        <taxon>Tengunoibacter</taxon>
    </lineage>
</organism>
<reference evidence="5" key="1">
    <citation type="submission" date="2018-12" db="EMBL/GenBank/DDBJ databases">
        <title>Tengunoibacter tsumagoiensis gen. nov., sp. nov., Dictyobacter kobayashii sp. nov., D. alpinus sp. nov., and D. joshuensis sp. nov. and description of Dictyobacteraceae fam. nov. within the order Ktedonobacterales isolated from Tengu-no-mugimeshi.</title>
        <authorList>
            <person name="Wang C.M."/>
            <person name="Zheng Y."/>
            <person name="Sakai Y."/>
            <person name="Toyoda A."/>
            <person name="Minakuchi Y."/>
            <person name="Abe K."/>
            <person name="Yokota A."/>
            <person name="Yabe S."/>
        </authorList>
    </citation>
    <scope>NUCLEOTIDE SEQUENCE [LARGE SCALE GENOMIC DNA]</scope>
    <source>
        <strain evidence="5">Uno3</strain>
    </source>
</reference>
<evidence type="ECO:0000313" key="5">
    <source>
        <dbReference type="Proteomes" id="UP000287352"/>
    </source>
</evidence>
<gene>
    <name evidence="4" type="ORF">KTT_26930</name>
</gene>
<sequence length="181" mass="20767">MLDRRVKRTQQLLANALIALTLEKSYEEINIREITERADIGYATFFRHYPDKDTLLHAVLATVFHELSKHLSIAFREDATGTGGALFHYVQEHSEIIRVLLKSGETSELVKQVLSLSEQKMQADKPLNQNPIVPFEIALYHNVASTISLIQWWLEHDMPYAPEQMGAIYQELIVRPTGMLH</sequence>
<dbReference type="InterPro" id="IPR009057">
    <property type="entry name" value="Homeodomain-like_sf"/>
</dbReference>
<evidence type="ECO:0000259" key="3">
    <source>
        <dbReference type="PROSITE" id="PS50977"/>
    </source>
</evidence>
<dbReference type="OrthoDB" id="154075at2"/>
<feature type="DNA-binding region" description="H-T-H motif" evidence="2">
    <location>
        <begin position="30"/>
        <end position="49"/>
    </location>
</feature>
<dbReference type="Proteomes" id="UP000287352">
    <property type="component" value="Unassembled WGS sequence"/>
</dbReference>
<comment type="caution">
    <text evidence="4">The sequence shown here is derived from an EMBL/GenBank/DDBJ whole genome shotgun (WGS) entry which is preliminary data.</text>
</comment>
<dbReference type="SUPFAM" id="SSF46689">
    <property type="entry name" value="Homeodomain-like"/>
    <property type="match status" value="1"/>
</dbReference>
<dbReference type="Gene3D" id="1.10.357.10">
    <property type="entry name" value="Tetracycline Repressor, domain 2"/>
    <property type="match status" value="1"/>
</dbReference>
<dbReference type="GO" id="GO:0003677">
    <property type="term" value="F:DNA binding"/>
    <property type="evidence" value="ECO:0007669"/>
    <property type="project" value="UniProtKB-UniRule"/>
</dbReference>
<dbReference type="Pfam" id="PF14278">
    <property type="entry name" value="TetR_C_8"/>
    <property type="match status" value="1"/>
</dbReference>
<evidence type="ECO:0000256" key="2">
    <source>
        <dbReference type="PROSITE-ProRule" id="PRU00335"/>
    </source>
</evidence>
<evidence type="ECO:0000313" key="4">
    <source>
        <dbReference type="EMBL" id="GCE12834.1"/>
    </source>
</evidence>
<dbReference type="PROSITE" id="PS50977">
    <property type="entry name" value="HTH_TETR_2"/>
    <property type="match status" value="1"/>
</dbReference>
<accession>A0A402A147</accession>
<dbReference type="Pfam" id="PF00440">
    <property type="entry name" value="TetR_N"/>
    <property type="match status" value="1"/>
</dbReference>
<name>A0A402A147_9CHLR</name>
<dbReference type="PANTHER" id="PTHR43479">
    <property type="entry name" value="ACREF/ENVCD OPERON REPRESSOR-RELATED"/>
    <property type="match status" value="1"/>
</dbReference>